<protein>
    <submittedName>
        <fullName evidence="1">Amino acid transporter</fullName>
    </submittedName>
</protein>
<accession>A0ACB8SMY7</accession>
<comment type="caution">
    <text evidence="1">The sequence shown here is derived from an EMBL/GenBank/DDBJ whole genome shotgun (WGS) entry which is preliminary data.</text>
</comment>
<sequence>MIFMTITSFVIAEICSALPLSGSIYIWAAESAGPKYARLVGFIVACWSTSSWITFTAVSCQSTANYIVSLLVVWEIEFPGGISNNNVKWRTVIWAVSEGFLILSVAMNYLPPRTYSRVFKFSVALIVVDFLLCLIWLPIGVHNTYGLRSAKDAFTMTYNGTGATPGWNWMLSFFFSAVVFIGFDASGHVAEETKHANVTAGRGIISSVIATALLGFATTILFLFCTPDLDVIFSLNSPQPFVQIYALALGKRAGVFMTVIAVISSVMTTTVVVVASSRLVYAVARDGVLPLSWWIGKVNKDRQPRNAVTVVFIFGAVLLCTILPSEVAFTSLLSSSGVSTIASYGLIPLLRLTMTPNAFKSSHFYLGRSAFPCYVVTVLWNGLVFSVLISPFYFPVDAQSFNFACVIFGFVTIFAIVSWWFTPAEKWLRQEQIEKALQSTEGGRDLDERLEVAPSVLPVEVGLSKWED</sequence>
<organism evidence="1 2">
    <name type="scientific">Artomyces pyxidatus</name>
    <dbReference type="NCBI Taxonomy" id="48021"/>
    <lineage>
        <taxon>Eukaryota</taxon>
        <taxon>Fungi</taxon>
        <taxon>Dikarya</taxon>
        <taxon>Basidiomycota</taxon>
        <taxon>Agaricomycotina</taxon>
        <taxon>Agaricomycetes</taxon>
        <taxon>Russulales</taxon>
        <taxon>Auriscalpiaceae</taxon>
        <taxon>Artomyces</taxon>
    </lineage>
</organism>
<proteinExistence type="predicted"/>
<gene>
    <name evidence="1" type="ORF">BV25DRAFT_1812000</name>
</gene>
<keyword evidence="2" id="KW-1185">Reference proteome</keyword>
<evidence type="ECO:0000313" key="2">
    <source>
        <dbReference type="Proteomes" id="UP000814140"/>
    </source>
</evidence>
<evidence type="ECO:0000313" key="1">
    <source>
        <dbReference type="EMBL" id="KAI0057770.1"/>
    </source>
</evidence>
<reference evidence="1" key="1">
    <citation type="submission" date="2021-03" db="EMBL/GenBank/DDBJ databases">
        <authorList>
            <consortium name="DOE Joint Genome Institute"/>
            <person name="Ahrendt S."/>
            <person name="Looney B.P."/>
            <person name="Miyauchi S."/>
            <person name="Morin E."/>
            <person name="Drula E."/>
            <person name="Courty P.E."/>
            <person name="Chicoki N."/>
            <person name="Fauchery L."/>
            <person name="Kohler A."/>
            <person name="Kuo A."/>
            <person name="Labutti K."/>
            <person name="Pangilinan J."/>
            <person name="Lipzen A."/>
            <person name="Riley R."/>
            <person name="Andreopoulos W."/>
            <person name="He G."/>
            <person name="Johnson J."/>
            <person name="Barry K.W."/>
            <person name="Grigoriev I.V."/>
            <person name="Nagy L."/>
            <person name="Hibbett D."/>
            <person name="Henrissat B."/>
            <person name="Matheny P.B."/>
            <person name="Labbe J."/>
            <person name="Martin F."/>
        </authorList>
    </citation>
    <scope>NUCLEOTIDE SEQUENCE</scope>
    <source>
        <strain evidence="1">HHB10654</strain>
    </source>
</reference>
<dbReference type="EMBL" id="MU277243">
    <property type="protein sequence ID" value="KAI0057770.1"/>
    <property type="molecule type" value="Genomic_DNA"/>
</dbReference>
<reference evidence="1" key="2">
    <citation type="journal article" date="2022" name="New Phytol.">
        <title>Evolutionary transition to the ectomycorrhizal habit in the genomes of a hyperdiverse lineage of mushroom-forming fungi.</title>
        <authorList>
            <person name="Looney B."/>
            <person name="Miyauchi S."/>
            <person name="Morin E."/>
            <person name="Drula E."/>
            <person name="Courty P.E."/>
            <person name="Kohler A."/>
            <person name="Kuo A."/>
            <person name="LaButti K."/>
            <person name="Pangilinan J."/>
            <person name="Lipzen A."/>
            <person name="Riley R."/>
            <person name="Andreopoulos W."/>
            <person name="He G."/>
            <person name="Johnson J."/>
            <person name="Nolan M."/>
            <person name="Tritt A."/>
            <person name="Barry K.W."/>
            <person name="Grigoriev I.V."/>
            <person name="Nagy L.G."/>
            <person name="Hibbett D."/>
            <person name="Henrissat B."/>
            <person name="Matheny P.B."/>
            <person name="Labbe J."/>
            <person name="Martin F.M."/>
        </authorList>
    </citation>
    <scope>NUCLEOTIDE SEQUENCE</scope>
    <source>
        <strain evidence="1">HHB10654</strain>
    </source>
</reference>
<name>A0ACB8SMY7_9AGAM</name>
<dbReference type="Proteomes" id="UP000814140">
    <property type="component" value="Unassembled WGS sequence"/>
</dbReference>